<dbReference type="InterPro" id="IPR019408">
    <property type="entry name" value="7TM_GPCR_serpentine_rcpt_Srab"/>
</dbReference>
<keyword evidence="2 5" id="KW-0812">Transmembrane</keyword>
<proteinExistence type="predicted"/>
<name>A0AAN5CK74_9BILA</name>
<comment type="subcellular location">
    <subcellularLocation>
        <location evidence="1">Membrane</location>
        <topology evidence="1">Multi-pass membrane protein</topology>
    </subcellularLocation>
</comment>
<feature type="non-terminal residue" evidence="6">
    <location>
        <position position="142"/>
    </location>
</feature>
<comment type="caution">
    <text evidence="6">The sequence shown here is derived from an EMBL/GenBank/DDBJ whole genome shotgun (WGS) entry which is preliminary data.</text>
</comment>
<evidence type="ECO:0000256" key="3">
    <source>
        <dbReference type="ARBA" id="ARBA00022989"/>
    </source>
</evidence>
<evidence type="ECO:0000256" key="2">
    <source>
        <dbReference type="ARBA" id="ARBA00022692"/>
    </source>
</evidence>
<protein>
    <recommendedName>
        <fullName evidence="8">G protein-coupled receptor</fullName>
    </recommendedName>
</protein>
<evidence type="ECO:0000256" key="5">
    <source>
        <dbReference type="SAM" id="Phobius"/>
    </source>
</evidence>
<dbReference type="InterPro" id="IPR053286">
    <property type="entry name" value="Nematode_rcpt-like_srab"/>
</dbReference>
<dbReference type="PANTHER" id="PTHR46561">
    <property type="entry name" value="SERPENTINE RECEPTOR, CLASS AB (CLASS A-LIKE)-RELATED"/>
    <property type="match status" value="1"/>
</dbReference>
<feature type="transmembrane region" description="Helical" evidence="5">
    <location>
        <begin position="31"/>
        <end position="55"/>
    </location>
</feature>
<evidence type="ECO:0000313" key="6">
    <source>
        <dbReference type="EMBL" id="GMR45904.1"/>
    </source>
</evidence>
<dbReference type="Pfam" id="PF10292">
    <property type="entry name" value="7TM_GPCR_Srab"/>
    <property type="match status" value="1"/>
</dbReference>
<evidence type="ECO:0000256" key="4">
    <source>
        <dbReference type="ARBA" id="ARBA00023136"/>
    </source>
</evidence>
<evidence type="ECO:0008006" key="8">
    <source>
        <dbReference type="Google" id="ProtNLM"/>
    </source>
</evidence>
<reference evidence="7" key="1">
    <citation type="submission" date="2022-10" db="EMBL/GenBank/DDBJ databases">
        <title>Genome assembly of Pristionchus species.</title>
        <authorList>
            <person name="Yoshida K."/>
            <person name="Sommer R.J."/>
        </authorList>
    </citation>
    <scope>NUCLEOTIDE SEQUENCE [LARGE SCALE GENOMIC DNA]</scope>
    <source>
        <strain evidence="7">RS5460</strain>
    </source>
</reference>
<organism evidence="6 7">
    <name type="scientific">Pristionchus mayeri</name>
    <dbReference type="NCBI Taxonomy" id="1317129"/>
    <lineage>
        <taxon>Eukaryota</taxon>
        <taxon>Metazoa</taxon>
        <taxon>Ecdysozoa</taxon>
        <taxon>Nematoda</taxon>
        <taxon>Chromadorea</taxon>
        <taxon>Rhabditida</taxon>
        <taxon>Rhabditina</taxon>
        <taxon>Diplogasteromorpha</taxon>
        <taxon>Diplogasteroidea</taxon>
        <taxon>Neodiplogasteridae</taxon>
        <taxon>Pristionchus</taxon>
    </lineage>
</organism>
<keyword evidence="3 5" id="KW-1133">Transmembrane helix</keyword>
<dbReference type="PANTHER" id="PTHR46561:SF11">
    <property type="entry name" value="SERPENTINE RECEPTOR CLASS ALPHA_BETA-14"/>
    <property type="match status" value="1"/>
</dbReference>
<evidence type="ECO:0000256" key="1">
    <source>
        <dbReference type="ARBA" id="ARBA00004141"/>
    </source>
</evidence>
<sequence>MIVMTMPGTISAFDFNARFAVSTTVPDGGHIHFQVTNIPITFLEFVTIFMFEYLFRFNCRKLREAGLSLTERYQIAENVRMLELLRPLARFHGATTCAATIAYMFYARSIENDPSYPIFEETINFVQLQGILLPVIFMRHAR</sequence>
<keyword evidence="4 5" id="KW-0472">Membrane</keyword>
<dbReference type="AlphaFoldDB" id="A0AAN5CK74"/>
<gene>
    <name evidence="6" type="ORF">PMAYCL1PPCAC_16099</name>
</gene>
<keyword evidence="7" id="KW-1185">Reference proteome</keyword>
<dbReference type="Proteomes" id="UP001328107">
    <property type="component" value="Unassembled WGS sequence"/>
</dbReference>
<accession>A0AAN5CK74</accession>
<evidence type="ECO:0000313" key="7">
    <source>
        <dbReference type="Proteomes" id="UP001328107"/>
    </source>
</evidence>
<dbReference type="EMBL" id="BTRK01000004">
    <property type="protein sequence ID" value="GMR45904.1"/>
    <property type="molecule type" value="Genomic_DNA"/>
</dbReference>
<dbReference type="GO" id="GO:0016020">
    <property type="term" value="C:membrane"/>
    <property type="evidence" value="ECO:0007669"/>
    <property type="project" value="UniProtKB-SubCell"/>
</dbReference>